<protein>
    <submittedName>
        <fullName evidence="1">Uncharacterized protein</fullName>
    </submittedName>
</protein>
<comment type="caution">
    <text evidence="1">The sequence shown here is derived from an EMBL/GenBank/DDBJ whole genome shotgun (WGS) entry which is preliminary data.</text>
</comment>
<evidence type="ECO:0000313" key="2">
    <source>
        <dbReference type="Proteomes" id="UP000499080"/>
    </source>
</evidence>
<gene>
    <name evidence="1" type="ORF">AVEN_154605_1</name>
</gene>
<proteinExistence type="predicted"/>
<accession>A0A4Y2F0S9</accession>
<dbReference type="AlphaFoldDB" id="A0A4Y2F0S9"/>
<sequence length="117" mass="13846">MNVRSSIKDEEINFPHSKNYNDKAGTVRIVRKLLFPSTSGELLNEEGMLRAEINHNLTKGEMRSIWTFLMVVVFYLKDVTIIDRVNDQTKHNYSFRKRNCMSLFHFNFSLSWLDENI</sequence>
<organism evidence="1 2">
    <name type="scientific">Araneus ventricosus</name>
    <name type="common">Orbweaver spider</name>
    <name type="synonym">Epeira ventricosa</name>
    <dbReference type="NCBI Taxonomy" id="182803"/>
    <lineage>
        <taxon>Eukaryota</taxon>
        <taxon>Metazoa</taxon>
        <taxon>Ecdysozoa</taxon>
        <taxon>Arthropoda</taxon>
        <taxon>Chelicerata</taxon>
        <taxon>Arachnida</taxon>
        <taxon>Araneae</taxon>
        <taxon>Araneomorphae</taxon>
        <taxon>Entelegynae</taxon>
        <taxon>Araneoidea</taxon>
        <taxon>Araneidae</taxon>
        <taxon>Araneus</taxon>
    </lineage>
</organism>
<dbReference type="EMBL" id="BGPR01172298">
    <property type="protein sequence ID" value="GBM35142.1"/>
    <property type="molecule type" value="Genomic_DNA"/>
</dbReference>
<dbReference type="Proteomes" id="UP000499080">
    <property type="component" value="Unassembled WGS sequence"/>
</dbReference>
<evidence type="ECO:0000313" key="1">
    <source>
        <dbReference type="EMBL" id="GBM35142.1"/>
    </source>
</evidence>
<name>A0A4Y2F0S9_ARAVE</name>
<keyword evidence="2" id="KW-1185">Reference proteome</keyword>
<reference evidence="1 2" key="1">
    <citation type="journal article" date="2019" name="Sci. Rep.">
        <title>Orb-weaving spider Araneus ventricosus genome elucidates the spidroin gene catalogue.</title>
        <authorList>
            <person name="Kono N."/>
            <person name="Nakamura H."/>
            <person name="Ohtoshi R."/>
            <person name="Moran D.A.P."/>
            <person name="Shinohara A."/>
            <person name="Yoshida Y."/>
            <person name="Fujiwara M."/>
            <person name="Mori M."/>
            <person name="Tomita M."/>
            <person name="Arakawa K."/>
        </authorList>
    </citation>
    <scope>NUCLEOTIDE SEQUENCE [LARGE SCALE GENOMIC DNA]</scope>
</reference>